<reference evidence="2" key="1">
    <citation type="journal article" date="2014" name="Proc. Natl. Acad. Sci. U.S.A.">
        <title>Massive programmed translational jumping in mitochondria.</title>
        <authorList>
            <person name="Lang B.F."/>
            <person name="Jakubkova M."/>
            <person name="Hegedusova E."/>
            <person name="Daoud R."/>
            <person name="Forget L."/>
            <person name="Brejova B."/>
            <person name="Vinar T."/>
            <person name="Kosa P."/>
            <person name="Fricova D."/>
            <person name="Nebohacova M."/>
            <person name="Griac P."/>
            <person name="Tomaska L."/>
            <person name="Burger G."/>
            <person name="Nosek J."/>
        </authorList>
    </citation>
    <scope>NUCLEOTIDE SEQUENCE</scope>
    <source>
        <strain evidence="2">270</strain>
    </source>
</reference>
<feature type="domain" description="Homing endonuclease LAGLIDADG" evidence="1">
    <location>
        <begin position="113"/>
        <end position="180"/>
    </location>
</feature>
<name>A0A023UPD9_MAGMU</name>
<protein>
    <recommendedName>
        <fullName evidence="1">Homing endonuclease LAGLIDADG domain-containing protein</fullName>
    </recommendedName>
</protein>
<dbReference type="SUPFAM" id="SSF55608">
    <property type="entry name" value="Homing endonucleases"/>
    <property type="match status" value="2"/>
</dbReference>
<dbReference type="Pfam" id="PF00961">
    <property type="entry name" value="LAGLIDADG_1"/>
    <property type="match status" value="2"/>
</dbReference>
<dbReference type="EMBL" id="KJ459953">
    <property type="protein sequence ID" value="AHY04996.1"/>
    <property type="molecule type" value="Genomic_DNA"/>
</dbReference>
<geneLocation type="mitochondrion" evidence="2"/>
<keyword evidence="2" id="KW-0496">Mitochondrion</keyword>
<dbReference type="InterPro" id="IPR004860">
    <property type="entry name" value="LAGLIDADG_dom"/>
</dbReference>
<evidence type="ECO:0000259" key="1">
    <source>
        <dbReference type="Pfam" id="PF00961"/>
    </source>
</evidence>
<organism evidence="2">
    <name type="scientific">Magnusiomyces magnusii</name>
    <name type="common">Yeast</name>
    <name type="synonym">Dipodascus magnusii</name>
    <dbReference type="NCBI Taxonomy" id="43963"/>
    <lineage>
        <taxon>Eukaryota</taxon>
        <taxon>Fungi</taxon>
        <taxon>Dikarya</taxon>
        <taxon>Ascomycota</taxon>
        <taxon>Saccharomycotina</taxon>
        <taxon>Dipodascomycetes</taxon>
        <taxon>Dipodascales</taxon>
        <taxon>Dipodascaceae</taxon>
        <taxon>Magnusiomyces</taxon>
    </lineage>
</organism>
<dbReference type="Gene3D" id="3.10.28.10">
    <property type="entry name" value="Homing endonucleases"/>
    <property type="match status" value="2"/>
</dbReference>
<gene>
    <name evidence="2" type="primary">orf338</name>
</gene>
<accession>A0A023UPD9</accession>
<dbReference type="PANTHER" id="PTHR37520:SF1">
    <property type="entry name" value="INTRON-ENCODED DNA ENDONUCLEASE AI2A-RELATED"/>
    <property type="match status" value="1"/>
</dbReference>
<dbReference type="PANTHER" id="PTHR37520">
    <property type="entry name" value="INTRON-ENCODED DNA ENDONUCLEASE AI2A-RELATED"/>
    <property type="match status" value="1"/>
</dbReference>
<feature type="domain" description="Homing endonuclease LAGLIDADG" evidence="1">
    <location>
        <begin position="220"/>
        <end position="301"/>
    </location>
</feature>
<evidence type="ECO:0000313" key="2">
    <source>
        <dbReference type="EMBL" id="AHY04996.1"/>
    </source>
</evidence>
<dbReference type="AlphaFoldDB" id="A0A023UPD9"/>
<dbReference type="InterPro" id="IPR027434">
    <property type="entry name" value="Homing_endonucl"/>
</dbReference>
<feature type="non-terminal residue" evidence="2">
    <location>
        <position position="1"/>
    </location>
</feature>
<sequence length="338" mass="38854">QMAREYRMTILGNQTICVDLASLNRNANNSQITNARSWNQEFSHISVVFKSLVQWEHGIKSMLVGISEAIRLILAVWIVPSKLNNTPARNFYNAANDPDKNPDPRKDPFNQWLAGVIDGDGYFGLTKKGYTSCEITMETRDLVALENIRQKFGGSLKKRSGAKAYRWRMHNKKGVIRLIHAVNGLIRNPIRLHQLSKICDKYAIPLQYAQNLSFKDGWFSGMIDSDGSIYYNPLSDQIFISVAQNNKYLLDELQKVYGGTVKPANSGQAFKYTVYKKAEIFNLINHYFSEFPLRTAKKIRCDMIKDLYVVKSNKRSPMGSASFQEWFTFKDKWDNYKN</sequence>
<dbReference type="GO" id="GO:0004519">
    <property type="term" value="F:endonuclease activity"/>
    <property type="evidence" value="ECO:0007669"/>
    <property type="project" value="InterPro"/>
</dbReference>
<proteinExistence type="predicted"/>